<comment type="caution">
    <text evidence="2">The sequence shown here is derived from an EMBL/GenBank/DDBJ whole genome shotgun (WGS) entry which is preliminary data.</text>
</comment>
<dbReference type="InterPro" id="IPR028992">
    <property type="entry name" value="Hedgehog/Intein_dom"/>
</dbReference>
<name>A0AAX1UNZ8_CERSP</name>
<sequence>MSDISPTGLGLRHSLSLTAGTPVLTLTGIRPAEGIRPGDRLVARSGAVAVLAAETSTLPQAEMVAIGASTLAHGQPDETLLVPADQPLLLRGARAELLYGQSAVVLPARRLLDGQLTRLLRREDVELVTLTFAAPAAIYAGELHPVTRPEPLALTV</sequence>
<evidence type="ECO:0000313" key="2">
    <source>
        <dbReference type="EMBL" id="RHZ96512.1"/>
    </source>
</evidence>
<reference evidence="2 3" key="1">
    <citation type="submission" date="2018-08" db="EMBL/GenBank/DDBJ databases">
        <title>Draft genome sequence of Rhodobacter sphaeroides FY.</title>
        <authorList>
            <person name="Rayyan A."/>
            <person name="Meyer T.E."/>
            <person name="Kyndt J.A."/>
        </authorList>
    </citation>
    <scope>NUCLEOTIDE SEQUENCE [LARGE SCALE GENOMIC DNA]</scope>
    <source>
        <strain evidence="2 3">FY</strain>
    </source>
</reference>
<evidence type="ECO:0000259" key="1">
    <source>
        <dbReference type="Pfam" id="PF13403"/>
    </source>
</evidence>
<dbReference type="Proteomes" id="UP000266305">
    <property type="component" value="Unassembled WGS sequence"/>
</dbReference>
<evidence type="ECO:0000313" key="3">
    <source>
        <dbReference type="Proteomes" id="UP000266305"/>
    </source>
</evidence>
<proteinExistence type="predicted"/>
<dbReference type="EMBL" id="QWGP01000005">
    <property type="protein sequence ID" value="RHZ96512.1"/>
    <property type="molecule type" value="Genomic_DNA"/>
</dbReference>
<dbReference type="AlphaFoldDB" id="A0AAX1UNZ8"/>
<dbReference type="RefSeq" id="WP_118999734.1">
    <property type="nucleotide sequence ID" value="NZ_QWGP01000005.1"/>
</dbReference>
<protein>
    <submittedName>
        <fullName evidence="2">Iron-regulated protein frpC</fullName>
    </submittedName>
</protein>
<accession>A0AAX1UNZ8</accession>
<organism evidence="2 3">
    <name type="scientific">Cereibacter sphaeroides</name>
    <name type="common">Rhodobacter sphaeroides</name>
    <dbReference type="NCBI Taxonomy" id="1063"/>
    <lineage>
        <taxon>Bacteria</taxon>
        <taxon>Pseudomonadati</taxon>
        <taxon>Pseudomonadota</taxon>
        <taxon>Alphaproteobacteria</taxon>
        <taxon>Rhodobacterales</taxon>
        <taxon>Paracoccaceae</taxon>
        <taxon>Cereibacter</taxon>
    </lineage>
</organism>
<feature type="domain" description="Hedgehog/Intein (Hint)" evidence="1">
    <location>
        <begin position="16"/>
        <end position="142"/>
    </location>
</feature>
<dbReference type="Pfam" id="PF13403">
    <property type="entry name" value="Hint_2"/>
    <property type="match status" value="1"/>
</dbReference>
<gene>
    <name evidence="2" type="ORF">D1114_07340</name>
</gene>